<evidence type="ECO:0000313" key="7">
    <source>
        <dbReference type="Proteomes" id="UP000611796"/>
    </source>
</evidence>
<dbReference type="InterPro" id="IPR035472">
    <property type="entry name" value="RpiR-like_SIS"/>
</dbReference>
<organism evidence="6 7">
    <name type="scientific">Paeniclostridium hominis</name>
    <dbReference type="NCBI Taxonomy" id="2764329"/>
    <lineage>
        <taxon>Bacteria</taxon>
        <taxon>Bacillati</taxon>
        <taxon>Bacillota</taxon>
        <taxon>Clostridia</taxon>
        <taxon>Peptostreptococcales</taxon>
        <taxon>Peptostreptococcaceae</taxon>
        <taxon>Paeniclostridium</taxon>
    </lineage>
</organism>
<evidence type="ECO:0000256" key="1">
    <source>
        <dbReference type="ARBA" id="ARBA00023015"/>
    </source>
</evidence>
<dbReference type="Gene3D" id="1.10.10.10">
    <property type="entry name" value="Winged helix-like DNA-binding domain superfamily/Winged helix DNA-binding domain"/>
    <property type="match status" value="1"/>
</dbReference>
<evidence type="ECO:0000259" key="4">
    <source>
        <dbReference type="PROSITE" id="PS51071"/>
    </source>
</evidence>
<evidence type="ECO:0000259" key="5">
    <source>
        <dbReference type="PROSITE" id="PS51464"/>
    </source>
</evidence>
<evidence type="ECO:0000256" key="3">
    <source>
        <dbReference type="ARBA" id="ARBA00023163"/>
    </source>
</evidence>
<dbReference type="Proteomes" id="UP000611796">
    <property type="component" value="Unassembled WGS sequence"/>
</dbReference>
<keyword evidence="3" id="KW-0804">Transcription</keyword>
<dbReference type="InterPro" id="IPR009057">
    <property type="entry name" value="Homeodomain-like_sf"/>
</dbReference>
<dbReference type="InterPro" id="IPR036388">
    <property type="entry name" value="WH-like_DNA-bd_sf"/>
</dbReference>
<keyword evidence="1" id="KW-0805">Transcription regulation</keyword>
<feature type="domain" description="SIS" evidence="5">
    <location>
        <begin position="98"/>
        <end position="234"/>
    </location>
</feature>
<dbReference type="PANTHER" id="PTHR30514:SF21">
    <property type="entry name" value="RPIR-FAMILY TRANSCRIPTIONAL REGULATOR"/>
    <property type="match status" value="1"/>
</dbReference>
<proteinExistence type="predicted"/>
<keyword evidence="7" id="KW-1185">Reference proteome</keyword>
<dbReference type="Pfam" id="PF01418">
    <property type="entry name" value="HTH_6"/>
    <property type="match status" value="1"/>
</dbReference>
<evidence type="ECO:0000313" key="6">
    <source>
        <dbReference type="EMBL" id="MBC6004927.1"/>
    </source>
</evidence>
<dbReference type="EMBL" id="JACRWD010000011">
    <property type="protein sequence ID" value="MBC6004927.1"/>
    <property type="molecule type" value="Genomic_DNA"/>
</dbReference>
<dbReference type="RefSeq" id="WP_187006891.1">
    <property type="nucleotide sequence ID" value="NZ_JACRWD010000011.1"/>
</dbReference>
<dbReference type="SUPFAM" id="SSF53697">
    <property type="entry name" value="SIS domain"/>
    <property type="match status" value="1"/>
</dbReference>
<evidence type="ECO:0000256" key="2">
    <source>
        <dbReference type="ARBA" id="ARBA00023125"/>
    </source>
</evidence>
<dbReference type="PANTHER" id="PTHR30514">
    <property type="entry name" value="GLUCOKINASE"/>
    <property type="match status" value="1"/>
</dbReference>
<dbReference type="InterPro" id="IPR046348">
    <property type="entry name" value="SIS_dom_sf"/>
</dbReference>
<dbReference type="CDD" id="cd05013">
    <property type="entry name" value="SIS_RpiR"/>
    <property type="match status" value="1"/>
</dbReference>
<gene>
    <name evidence="6" type="ORF">H8891_14130</name>
</gene>
<dbReference type="InterPro" id="IPR047640">
    <property type="entry name" value="RpiR-like"/>
</dbReference>
<dbReference type="InterPro" id="IPR001347">
    <property type="entry name" value="SIS_dom"/>
</dbReference>
<reference evidence="6 7" key="1">
    <citation type="submission" date="2020-08" db="EMBL/GenBank/DDBJ databases">
        <authorList>
            <person name="Liu C."/>
            <person name="Sun Q."/>
        </authorList>
    </citation>
    <scope>NUCLEOTIDE SEQUENCE [LARGE SCALE GENOMIC DNA]</scope>
    <source>
        <strain evidence="6 7">NSJ-45</strain>
    </source>
</reference>
<feature type="domain" description="HTH rpiR-type" evidence="4">
    <location>
        <begin position="1"/>
        <end position="75"/>
    </location>
</feature>
<dbReference type="Gene3D" id="3.40.50.10490">
    <property type="entry name" value="Glucose-6-phosphate isomerase like protein, domain 1"/>
    <property type="match status" value="1"/>
</dbReference>
<dbReference type="Pfam" id="PF01380">
    <property type="entry name" value="SIS"/>
    <property type="match status" value="1"/>
</dbReference>
<dbReference type="SUPFAM" id="SSF46689">
    <property type="entry name" value="Homeodomain-like"/>
    <property type="match status" value="1"/>
</dbReference>
<accession>A0ABR7K752</accession>
<dbReference type="PROSITE" id="PS51071">
    <property type="entry name" value="HTH_RPIR"/>
    <property type="match status" value="1"/>
</dbReference>
<protein>
    <submittedName>
        <fullName evidence="6">MurR/RpiR family transcriptional regulator</fullName>
    </submittedName>
</protein>
<sequence>MNFEYLSDKYQLSTVEQNILKYLYNNIDNLKKIGIRKVAKDNFTSTTIIYKLCKKLGFEGYSDMIYNISYSNKIDEIDSSVDIFTNAYNQINSNLVPLSNILKNSKNKLIMLLGVGYSQMIANYMSERFVIHGFKCIANTHLQLLTKSHKDEVLLIAISNSGESASILEVAQTAKNSGIQVISFVGNKNSTLANLSDIPIVLKGYEKFPNLKNTPNTFFSEVLLLFECFISNID</sequence>
<comment type="caution">
    <text evidence="6">The sequence shown here is derived from an EMBL/GenBank/DDBJ whole genome shotgun (WGS) entry which is preliminary data.</text>
</comment>
<dbReference type="PROSITE" id="PS51464">
    <property type="entry name" value="SIS"/>
    <property type="match status" value="1"/>
</dbReference>
<keyword evidence="2" id="KW-0238">DNA-binding</keyword>
<dbReference type="InterPro" id="IPR000281">
    <property type="entry name" value="HTH_RpiR"/>
</dbReference>
<name>A0ABR7K752_9FIRM</name>